<dbReference type="Proteomes" id="UP000183071">
    <property type="component" value="Unassembled WGS sequence"/>
</dbReference>
<evidence type="ECO:0000313" key="6">
    <source>
        <dbReference type="EMBL" id="SEE11690.1"/>
    </source>
</evidence>
<feature type="compositionally biased region" description="Polar residues" evidence="2">
    <location>
        <begin position="79"/>
        <end position="94"/>
    </location>
</feature>
<dbReference type="NCBIfam" id="TIGR04183">
    <property type="entry name" value="Por_Secre_tail"/>
    <property type="match status" value="1"/>
</dbReference>
<evidence type="ECO:0000313" key="7">
    <source>
        <dbReference type="Proteomes" id="UP000037716"/>
    </source>
</evidence>
<evidence type="ECO:0000256" key="2">
    <source>
        <dbReference type="SAM" id="MobiDB-lite"/>
    </source>
</evidence>
<feature type="chain" id="PRO_5005832908" evidence="3">
    <location>
        <begin position="20"/>
        <end position="500"/>
    </location>
</feature>
<dbReference type="STRING" id="1300348.I602_986"/>
<keyword evidence="5" id="KW-0689">Ribosomal protein</keyword>
<accession>A0A0M9CFM6</accession>
<dbReference type="OrthoDB" id="1491481at2"/>
<gene>
    <name evidence="5" type="ORF">I602_986</name>
    <name evidence="6" type="ORF">SAMN05444353_0789</name>
</gene>
<name>A0A0M9CFM6_9FLAO</name>
<proteinExistence type="predicted"/>
<keyword evidence="1 3" id="KW-0732">Signal</keyword>
<evidence type="ECO:0000259" key="4">
    <source>
        <dbReference type="Pfam" id="PF18962"/>
    </source>
</evidence>
<comment type="caution">
    <text evidence="5">The sequence shown here is derived from an EMBL/GenBank/DDBJ whole genome shotgun (WGS) entry which is preliminary data.</text>
</comment>
<feature type="signal peptide" evidence="3">
    <location>
        <begin position="1"/>
        <end position="19"/>
    </location>
</feature>
<reference evidence="5 7" key="1">
    <citation type="submission" date="2015-07" db="EMBL/GenBank/DDBJ databases">
        <title>Genome of Polaribacter dokdonenesis DSW-5, isolated from seawater off Dokdo in Korea.</title>
        <authorList>
            <person name="Yoon K."/>
            <person name="Song J.Y."/>
            <person name="Kim J.F."/>
        </authorList>
    </citation>
    <scope>NUCLEOTIDE SEQUENCE [LARGE SCALE GENOMIC DNA]</scope>
    <source>
        <strain evidence="5 7">DSW-5</strain>
    </source>
</reference>
<evidence type="ECO:0000256" key="1">
    <source>
        <dbReference type="ARBA" id="ARBA00022729"/>
    </source>
</evidence>
<dbReference type="EMBL" id="FNUE01000001">
    <property type="protein sequence ID" value="SEE11690.1"/>
    <property type="molecule type" value="Genomic_DNA"/>
</dbReference>
<dbReference type="GO" id="GO:0005840">
    <property type="term" value="C:ribosome"/>
    <property type="evidence" value="ECO:0007669"/>
    <property type="project" value="UniProtKB-KW"/>
</dbReference>
<keyword evidence="5" id="KW-0687">Ribonucleoprotein</keyword>
<dbReference type="InterPro" id="IPR026444">
    <property type="entry name" value="Secre_tail"/>
</dbReference>
<evidence type="ECO:0000313" key="5">
    <source>
        <dbReference type="EMBL" id="KOY51426.1"/>
    </source>
</evidence>
<keyword evidence="8" id="KW-1185">Reference proteome</keyword>
<dbReference type="Proteomes" id="UP000037716">
    <property type="component" value="Unassembled WGS sequence"/>
</dbReference>
<dbReference type="PATRIC" id="fig|1300348.6.peg.986"/>
<evidence type="ECO:0000256" key="3">
    <source>
        <dbReference type="SAM" id="SignalP"/>
    </source>
</evidence>
<dbReference type="Pfam" id="PF18962">
    <property type="entry name" value="Por_Secre_tail"/>
    <property type="match status" value="1"/>
</dbReference>
<feature type="domain" description="Secretion system C-terminal sorting" evidence="4">
    <location>
        <begin position="431"/>
        <end position="498"/>
    </location>
</feature>
<evidence type="ECO:0000313" key="8">
    <source>
        <dbReference type="Proteomes" id="UP000183071"/>
    </source>
</evidence>
<organism evidence="5 7">
    <name type="scientific">Polaribacter dokdonensis DSW-5</name>
    <dbReference type="NCBI Taxonomy" id="1300348"/>
    <lineage>
        <taxon>Bacteria</taxon>
        <taxon>Pseudomonadati</taxon>
        <taxon>Bacteroidota</taxon>
        <taxon>Flavobacteriia</taxon>
        <taxon>Flavobacteriales</taxon>
        <taxon>Flavobacteriaceae</taxon>
    </lineage>
</organism>
<protein>
    <submittedName>
        <fullName evidence="5">50S ribosomal protein</fullName>
    </submittedName>
    <submittedName>
        <fullName evidence="6">Por secretion system C-terminal sorting domain-containing protein</fullName>
    </submittedName>
</protein>
<sequence>MKKTLLIVCFTLISALSFGQTNLVLNGTCDIHTVPDNKDNADSWDMTPNSKIIDESGAEIDSPYRALWNNSDLADWLSTATGDSNEQPGSSSDGNWDYSAGADQGVKTGGVKISSVGRRLYQLVAVEAGKEYTFSIESRSEAENVPSDVFILNTEIASEDGLTGSSATVDHYVQITNDFNSSKSNATTNNFTVTTFDFTASTNQVVIYVRASAAVDSSNEVFYDNISLVEKAASSTGTVVTPSTTTFDSGYMNAFNLDNSFAFGFGYPVADMKTTQTATSVTLQPNFAIWTGEDGNASWFDTNPKTPNKYVDASSYTESNTAYNGEDLTFEGVVNVDNLDDAYTVTAFIKALDPNSFATVVNKTVELTAAGQEFSVSATAAELATGLIVQYGFSVVGPPADPANESAIGSIVVGEPGTASIDDVFASKVTVYPNPANSFINISSAEAISGVEVYNVIGKRVLQVTNVVNNSVDVSSLSKGMYILKIASGDSIATKKIIKN</sequence>
<dbReference type="EMBL" id="LGBR01000001">
    <property type="protein sequence ID" value="KOY51426.1"/>
    <property type="molecule type" value="Genomic_DNA"/>
</dbReference>
<feature type="region of interest" description="Disordered" evidence="2">
    <location>
        <begin position="79"/>
        <end position="98"/>
    </location>
</feature>
<dbReference type="AlphaFoldDB" id="A0A0M9CFM6"/>
<dbReference type="RefSeq" id="WP_053973612.1">
    <property type="nucleotide sequence ID" value="NZ_FNUE01000001.1"/>
</dbReference>
<reference evidence="6 8" key="2">
    <citation type="submission" date="2016-10" db="EMBL/GenBank/DDBJ databases">
        <authorList>
            <person name="Varghese N."/>
            <person name="Submissions S."/>
        </authorList>
    </citation>
    <scope>NUCLEOTIDE SEQUENCE [LARGE SCALE GENOMIC DNA]</scope>
    <source>
        <strain evidence="6 8">DSW-5</strain>
    </source>
</reference>